<accession>A0ABU0GI46</accession>
<feature type="region of interest" description="Disordered" evidence="1">
    <location>
        <begin position="1"/>
        <end position="41"/>
    </location>
</feature>
<protein>
    <submittedName>
        <fullName evidence="2">Uncharacterized protein</fullName>
    </submittedName>
</protein>
<proteinExistence type="predicted"/>
<organism evidence="2 3">
    <name type="scientific">Cellulomonas iranensis</name>
    <dbReference type="NCBI Taxonomy" id="76862"/>
    <lineage>
        <taxon>Bacteria</taxon>
        <taxon>Bacillati</taxon>
        <taxon>Actinomycetota</taxon>
        <taxon>Actinomycetes</taxon>
        <taxon>Micrococcales</taxon>
        <taxon>Cellulomonadaceae</taxon>
        <taxon>Cellulomonas</taxon>
    </lineage>
</organism>
<gene>
    <name evidence="2" type="ORF">JO380_000666</name>
</gene>
<comment type="caution">
    <text evidence="2">The sequence shown here is derived from an EMBL/GenBank/DDBJ whole genome shotgun (WGS) entry which is preliminary data.</text>
</comment>
<dbReference type="EMBL" id="JAUSVM010000001">
    <property type="protein sequence ID" value="MDQ0424285.1"/>
    <property type="molecule type" value="Genomic_DNA"/>
</dbReference>
<dbReference type="Proteomes" id="UP001240250">
    <property type="component" value="Unassembled WGS sequence"/>
</dbReference>
<evidence type="ECO:0000313" key="2">
    <source>
        <dbReference type="EMBL" id="MDQ0424285.1"/>
    </source>
</evidence>
<keyword evidence="3" id="KW-1185">Reference proteome</keyword>
<dbReference type="RefSeq" id="WP_156441969.1">
    <property type="nucleotide sequence ID" value="NZ_JAUSVM010000001.1"/>
</dbReference>
<evidence type="ECO:0000313" key="3">
    <source>
        <dbReference type="Proteomes" id="UP001240250"/>
    </source>
</evidence>
<evidence type="ECO:0000256" key="1">
    <source>
        <dbReference type="SAM" id="MobiDB-lite"/>
    </source>
</evidence>
<sequence>MMVKVGAYHSSNPSDPDVYHDRDECPTGQQIPARNRLSGTGGNRKCKWCADKG</sequence>
<reference evidence="2 3" key="1">
    <citation type="submission" date="2023-07" db="EMBL/GenBank/DDBJ databases">
        <title>Sequencing the genomes of 1000 actinobacteria strains.</title>
        <authorList>
            <person name="Klenk H.-P."/>
        </authorList>
    </citation>
    <scope>NUCLEOTIDE SEQUENCE [LARGE SCALE GENOMIC DNA]</scope>
    <source>
        <strain evidence="2 3">DSM 14785</strain>
    </source>
</reference>
<name>A0ABU0GI46_9CELL</name>